<dbReference type="RefSeq" id="WP_093833911.1">
    <property type="nucleotide sequence ID" value="NZ_FOLQ01000027.1"/>
</dbReference>
<dbReference type="STRING" id="662367.SAMN05216167_12736"/>
<dbReference type="Proteomes" id="UP000198598">
    <property type="component" value="Unassembled WGS sequence"/>
</dbReference>
<name>A0A1I2FSV4_9BACT</name>
<reference evidence="1 2" key="1">
    <citation type="submission" date="2016-10" db="EMBL/GenBank/DDBJ databases">
        <authorList>
            <person name="de Groot N.N."/>
        </authorList>
    </citation>
    <scope>NUCLEOTIDE SEQUENCE [LARGE SCALE GENOMIC DNA]</scope>
    <source>
        <strain evidence="1 2">DSM 26130</strain>
    </source>
</reference>
<evidence type="ECO:0000313" key="1">
    <source>
        <dbReference type="EMBL" id="SFF07740.1"/>
    </source>
</evidence>
<dbReference type="EMBL" id="FOLQ01000027">
    <property type="protein sequence ID" value="SFF07740.1"/>
    <property type="molecule type" value="Genomic_DNA"/>
</dbReference>
<sequence>MEKSNFVFHADSTEIVSFFRDNSNYIIEHDSEIEQNEKFCAIYFSSNGLYDPNTADAFNYQVVRTNKYEWYRTRVEKATKHIFLRDIKKQFYLNGINEQLNSVEKLFYFLQIETKGYKVIAIGSSSGGYAAVLFGSKLNAEIIYTFNGQFSLFKYLDRSSELDDPILFRERNNPLINRFFSINSYIVNPKAVFYFYSCWSKIDIEQYTTIKDLGLQVIFFKTSHHGIPFLKSTLSHVINMKRCYLDTLVGYYYYPLIFSVKIGGVSKTLFSLTNQLIDKYILKRFF</sequence>
<accession>A0A1I2FSV4</accession>
<evidence type="ECO:0000313" key="2">
    <source>
        <dbReference type="Proteomes" id="UP000198598"/>
    </source>
</evidence>
<proteinExistence type="predicted"/>
<protein>
    <submittedName>
        <fullName evidence="1">Uncharacterized protein</fullName>
    </submittedName>
</protein>
<keyword evidence="2" id="KW-1185">Reference proteome</keyword>
<dbReference type="AlphaFoldDB" id="A0A1I2FSV4"/>
<gene>
    <name evidence="1" type="ORF">SAMN05216167_12736</name>
</gene>
<dbReference type="OrthoDB" id="7867880at2"/>
<organism evidence="1 2">
    <name type="scientific">Spirosoma endophyticum</name>
    <dbReference type="NCBI Taxonomy" id="662367"/>
    <lineage>
        <taxon>Bacteria</taxon>
        <taxon>Pseudomonadati</taxon>
        <taxon>Bacteroidota</taxon>
        <taxon>Cytophagia</taxon>
        <taxon>Cytophagales</taxon>
        <taxon>Cytophagaceae</taxon>
        <taxon>Spirosoma</taxon>
    </lineage>
</organism>